<reference evidence="1" key="1">
    <citation type="journal article" date="2020" name="Nature">
        <title>Giant virus diversity and host interactions through global metagenomics.</title>
        <authorList>
            <person name="Schulz F."/>
            <person name="Roux S."/>
            <person name="Paez-Espino D."/>
            <person name="Jungbluth S."/>
            <person name="Walsh D.A."/>
            <person name="Denef V.J."/>
            <person name="McMahon K.D."/>
            <person name="Konstantinidis K.T."/>
            <person name="Eloe-Fadrosh E.A."/>
            <person name="Kyrpides N.C."/>
            <person name="Woyke T."/>
        </authorList>
    </citation>
    <scope>NUCLEOTIDE SEQUENCE</scope>
    <source>
        <strain evidence="1">GVMAG-M-3300020192-26</strain>
    </source>
</reference>
<sequence length="284" mass="32819">MDSDFVSTENVRLQYARECGLPGAPVSDLDAKTRMVTDMFRKYILAALTSFTPVFKLTETEKKKICILMQDYVNVILMSIVDLDRPKTEETLQDLIKQRVFKIIREQIRPLNRTKLLTREEFDAKSKECKKATAALIEEENNKAVIEEQNKILVAKKAAKRKRKNQAKKEQKRNPSIIEPVQEIIESVQVVAESVQNEKMPFPETATMIDWALDEDQVVTAPVQNEKMTFREMAKMIDWTLDEDQEEIYPSVAEPVQNEKMFRSVPESQVLSYANILKKNICVK</sequence>
<dbReference type="EMBL" id="MN739355">
    <property type="protein sequence ID" value="QHT00397.1"/>
    <property type="molecule type" value="Genomic_DNA"/>
</dbReference>
<name>A0A6C0C7S0_9ZZZZ</name>
<protein>
    <submittedName>
        <fullName evidence="1">Uncharacterized protein</fullName>
    </submittedName>
</protein>
<organism evidence="1">
    <name type="scientific">viral metagenome</name>
    <dbReference type="NCBI Taxonomy" id="1070528"/>
    <lineage>
        <taxon>unclassified sequences</taxon>
        <taxon>metagenomes</taxon>
        <taxon>organismal metagenomes</taxon>
    </lineage>
</organism>
<proteinExistence type="predicted"/>
<evidence type="ECO:0000313" key="1">
    <source>
        <dbReference type="EMBL" id="QHT00397.1"/>
    </source>
</evidence>
<dbReference type="AlphaFoldDB" id="A0A6C0C7S0"/>
<accession>A0A6C0C7S0</accession>